<accession>A0A6A6IYH9</accession>
<dbReference type="AlphaFoldDB" id="A0A6A6IYH9"/>
<reference evidence="2" key="1">
    <citation type="journal article" date="2020" name="Stud. Mycol.">
        <title>101 Dothideomycetes genomes: a test case for predicting lifestyles and emergence of pathogens.</title>
        <authorList>
            <person name="Haridas S."/>
            <person name="Albert R."/>
            <person name="Binder M."/>
            <person name="Bloem J."/>
            <person name="Labutti K."/>
            <person name="Salamov A."/>
            <person name="Andreopoulos B."/>
            <person name="Baker S."/>
            <person name="Barry K."/>
            <person name="Bills G."/>
            <person name="Bluhm B."/>
            <person name="Cannon C."/>
            <person name="Castanera R."/>
            <person name="Culley D."/>
            <person name="Daum C."/>
            <person name="Ezra D."/>
            <person name="Gonzalez J."/>
            <person name="Henrissat B."/>
            <person name="Kuo A."/>
            <person name="Liang C."/>
            <person name="Lipzen A."/>
            <person name="Lutzoni F."/>
            <person name="Magnuson J."/>
            <person name="Mondo S."/>
            <person name="Nolan M."/>
            <person name="Ohm R."/>
            <person name="Pangilinan J."/>
            <person name="Park H.-J."/>
            <person name="Ramirez L."/>
            <person name="Alfaro M."/>
            <person name="Sun H."/>
            <person name="Tritt A."/>
            <person name="Yoshinaga Y."/>
            <person name="Zwiers L.-H."/>
            <person name="Turgeon B."/>
            <person name="Goodwin S."/>
            <person name="Spatafora J."/>
            <person name="Crous P."/>
            <person name="Grigoriev I."/>
        </authorList>
    </citation>
    <scope>NUCLEOTIDE SEQUENCE</scope>
    <source>
        <strain evidence="2">CBS 122368</strain>
    </source>
</reference>
<organism evidence="2 3">
    <name type="scientific">Trematosphaeria pertusa</name>
    <dbReference type="NCBI Taxonomy" id="390896"/>
    <lineage>
        <taxon>Eukaryota</taxon>
        <taxon>Fungi</taxon>
        <taxon>Dikarya</taxon>
        <taxon>Ascomycota</taxon>
        <taxon>Pezizomycotina</taxon>
        <taxon>Dothideomycetes</taxon>
        <taxon>Pleosporomycetidae</taxon>
        <taxon>Pleosporales</taxon>
        <taxon>Massarineae</taxon>
        <taxon>Trematosphaeriaceae</taxon>
        <taxon>Trematosphaeria</taxon>
    </lineage>
</organism>
<evidence type="ECO:0000313" key="3">
    <source>
        <dbReference type="Proteomes" id="UP000800094"/>
    </source>
</evidence>
<sequence length="287" mass="32507">MPLPQAVPQPQALRNLRDERNLELCDVHNDVNSTPPDISITTKAEEPEGSSPRDKISKMIFNRLKEDQNKPLSDWLLCYLFNPGFTFDLGRIGSAWYRIVFHMNNFEYPEYPEPDAESLQGLPWAAKDWLAPVSCEQKGADVDGALPLNRDVFALVDKNDIAMTPTLYGNQCGYIEQSTTAEENWHPTRIIVFVKIDAKTTEPEGVWYLDPTMVEGIEDDCDESIRHQVIKDLSGSTGSGYSCITSSRLPGNTYETGARKAESRKFDSRKGVFKVYRVFTDDESIWI</sequence>
<feature type="compositionally biased region" description="Polar residues" evidence="1">
    <location>
        <begin position="33"/>
        <end position="42"/>
    </location>
</feature>
<dbReference type="Proteomes" id="UP000800094">
    <property type="component" value="Unassembled WGS sequence"/>
</dbReference>
<protein>
    <submittedName>
        <fullName evidence="2">Uncharacterized protein</fullName>
    </submittedName>
</protein>
<name>A0A6A6IYH9_9PLEO</name>
<proteinExistence type="predicted"/>
<gene>
    <name evidence="2" type="ORF">BU26DRAFT_558951</name>
</gene>
<dbReference type="EMBL" id="ML987190">
    <property type="protein sequence ID" value="KAF2254243.1"/>
    <property type="molecule type" value="Genomic_DNA"/>
</dbReference>
<evidence type="ECO:0000256" key="1">
    <source>
        <dbReference type="SAM" id="MobiDB-lite"/>
    </source>
</evidence>
<feature type="compositionally biased region" description="Basic and acidic residues" evidence="1">
    <location>
        <begin position="43"/>
        <end position="54"/>
    </location>
</feature>
<dbReference type="GeneID" id="54585957"/>
<feature type="region of interest" description="Disordered" evidence="1">
    <location>
        <begin position="33"/>
        <end position="54"/>
    </location>
</feature>
<evidence type="ECO:0000313" key="2">
    <source>
        <dbReference type="EMBL" id="KAF2254243.1"/>
    </source>
</evidence>
<dbReference type="RefSeq" id="XP_033689247.1">
    <property type="nucleotide sequence ID" value="XM_033832627.1"/>
</dbReference>
<keyword evidence="3" id="KW-1185">Reference proteome</keyword>